<evidence type="ECO:0000313" key="3">
    <source>
        <dbReference type="Proteomes" id="UP000032487"/>
    </source>
</evidence>
<gene>
    <name evidence="2" type="ORF">UF78_20760</name>
</gene>
<dbReference type="Proteomes" id="UP000032487">
    <property type="component" value="Unassembled WGS sequence"/>
</dbReference>
<accession>A0A0D9AEV5</accession>
<name>A0A0D9AEV5_STUST</name>
<comment type="caution">
    <text evidence="2">The sequence shown here is derived from an EMBL/GenBank/DDBJ whole genome shotgun (WGS) entry which is preliminary data.</text>
</comment>
<dbReference type="PATRIC" id="fig|316.101.peg.2998"/>
<dbReference type="RefSeq" id="WP_045164100.1">
    <property type="nucleotide sequence ID" value="NZ_JYHV01000037.1"/>
</dbReference>
<keyword evidence="1" id="KW-0175">Coiled coil</keyword>
<proteinExistence type="predicted"/>
<feature type="coiled-coil region" evidence="1">
    <location>
        <begin position="6"/>
        <end position="68"/>
    </location>
</feature>
<dbReference type="EMBL" id="JYHV01000037">
    <property type="protein sequence ID" value="KJH79590.1"/>
    <property type="molecule type" value="Genomic_DNA"/>
</dbReference>
<reference evidence="2 3" key="1">
    <citation type="submission" date="2015-02" db="EMBL/GenBank/DDBJ databases">
        <title>Draft genome sequence of Pseudomonas stutzeri NT0128 isolated from wheat (Triticum turgidum) rhizosphere.</title>
        <authorList>
            <person name="Tovi N."/>
            <person name="Frenk S."/>
            <person name="Hadar Y."/>
            <person name="Minz D."/>
        </authorList>
    </citation>
    <scope>NUCLEOTIDE SEQUENCE [LARGE SCALE GENOMIC DNA]</scope>
    <source>
        <strain evidence="2 3">NT0128</strain>
    </source>
</reference>
<sequence length="69" mass="8195">MEDADLQLLTAKLEQLIQRIEQLKVQNRLLLHSEQAWREERAHLIEKNEMARVKVESMISRLKALEQDS</sequence>
<dbReference type="InterPro" id="IPR012662">
    <property type="entry name" value="CHP02449"/>
</dbReference>
<dbReference type="NCBIfam" id="TIGR02449">
    <property type="entry name" value="TIGR02449 family protein"/>
    <property type="match status" value="1"/>
</dbReference>
<organism evidence="2 3">
    <name type="scientific">Stutzerimonas stutzeri</name>
    <name type="common">Pseudomonas stutzeri</name>
    <dbReference type="NCBI Taxonomy" id="316"/>
    <lineage>
        <taxon>Bacteria</taxon>
        <taxon>Pseudomonadati</taxon>
        <taxon>Pseudomonadota</taxon>
        <taxon>Gammaproteobacteria</taxon>
        <taxon>Pseudomonadales</taxon>
        <taxon>Pseudomonadaceae</taxon>
        <taxon>Stutzerimonas</taxon>
    </lineage>
</organism>
<dbReference type="OrthoDB" id="6120894at2"/>
<evidence type="ECO:0008006" key="4">
    <source>
        <dbReference type="Google" id="ProtNLM"/>
    </source>
</evidence>
<protein>
    <recommendedName>
        <fullName evidence="4">TIGR02449 family protein</fullName>
    </recommendedName>
</protein>
<dbReference type="AlphaFoldDB" id="A0A0D9AEV5"/>
<evidence type="ECO:0000256" key="1">
    <source>
        <dbReference type="SAM" id="Coils"/>
    </source>
</evidence>
<evidence type="ECO:0000313" key="2">
    <source>
        <dbReference type="EMBL" id="KJH79590.1"/>
    </source>
</evidence>